<dbReference type="Pfam" id="PF08872">
    <property type="entry name" value="KGK"/>
    <property type="match status" value="1"/>
</dbReference>
<accession>A0ABU5UCA3</accession>
<dbReference type="RefSeq" id="WP_323194415.1">
    <property type="nucleotide sequence ID" value="NZ_JAYGHG010000002.1"/>
</dbReference>
<evidence type="ECO:0000313" key="1">
    <source>
        <dbReference type="EMBL" id="MEA5580066.1"/>
    </source>
</evidence>
<comment type="caution">
    <text evidence="1">The sequence shown here is derived from an EMBL/GenBank/DDBJ whole genome shotgun (WGS) entry which is preliminary data.</text>
</comment>
<gene>
    <name evidence="1" type="ORF">VB620_01775</name>
</gene>
<reference evidence="1 2" key="1">
    <citation type="submission" date="2023-12" db="EMBL/GenBank/DDBJ databases">
        <title>Baltic Sea Cyanobacteria.</title>
        <authorList>
            <person name="Delbaje E."/>
            <person name="Fewer D.P."/>
            <person name="Shishido T.K."/>
        </authorList>
    </citation>
    <scope>NUCLEOTIDE SEQUENCE [LARGE SCALE GENOMIC DNA]</scope>
    <source>
        <strain evidence="1 2">UHCC-0300</strain>
    </source>
</reference>
<proteinExistence type="predicted"/>
<protein>
    <submittedName>
        <fullName evidence="1">KGK domain-containing protein</fullName>
    </submittedName>
</protein>
<keyword evidence="2" id="KW-1185">Reference proteome</keyword>
<dbReference type="InterPro" id="IPR014971">
    <property type="entry name" value="KGK"/>
</dbReference>
<dbReference type="Proteomes" id="UP001302120">
    <property type="component" value="Unassembled WGS sequence"/>
</dbReference>
<dbReference type="EMBL" id="JAYGHG010000002">
    <property type="protein sequence ID" value="MEA5580066.1"/>
    <property type="molecule type" value="Genomic_DNA"/>
</dbReference>
<sequence length="104" mass="11932">MEDGFERLNHDEVVYVEPEIFNNLDVSGTFKVHDLIAAIKKYLGAEGTSEEHLYSQGLNCEVLKFSADGWTKGKVRLSLEFCPDEPEFPLAEIYQQFEQMQSQL</sequence>
<name>A0ABU5UCA3_9CYAN</name>
<organism evidence="1 2">
    <name type="scientific">Nodularia harveyana UHCC-0300</name>
    <dbReference type="NCBI Taxonomy" id="2974287"/>
    <lineage>
        <taxon>Bacteria</taxon>
        <taxon>Bacillati</taxon>
        <taxon>Cyanobacteriota</taxon>
        <taxon>Cyanophyceae</taxon>
        <taxon>Nostocales</taxon>
        <taxon>Nodulariaceae</taxon>
        <taxon>Nodularia</taxon>
    </lineage>
</organism>
<evidence type="ECO:0000313" key="2">
    <source>
        <dbReference type="Proteomes" id="UP001302120"/>
    </source>
</evidence>